<reference evidence="3" key="1">
    <citation type="submission" date="2022-08" db="EMBL/GenBank/DDBJ databases">
        <authorList>
            <person name="Gutierrez-Valencia J."/>
        </authorList>
    </citation>
    <scope>NUCLEOTIDE SEQUENCE</scope>
</reference>
<evidence type="ECO:0000256" key="2">
    <source>
        <dbReference type="SAM" id="Phobius"/>
    </source>
</evidence>
<keyword evidence="4" id="KW-1185">Reference proteome</keyword>
<protein>
    <recommendedName>
        <fullName evidence="5">Bacterial Ig-like domain-containing protein</fullName>
    </recommendedName>
</protein>
<dbReference type="AlphaFoldDB" id="A0AAV0NH46"/>
<feature type="transmembrane region" description="Helical" evidence="2">
    <location>
        <begin position="958"/>
        <end position="977"/>
    </location>
</feature>
<evidence type="ECO:0008006" key="5">
    <source>
        <dbReference type="Google" id="ProtNLM"/>
    </source>
</evidence>
<evidence type="ECO:0000256" key="1">
    <source>
        <dbReference type="SAM" id="MobiDB-lite"/>
    </source>
</evidence>
<evidence type="ECO:0000313" key="4">
    <source>
        <dbReference type="Proteomes" id="UP001154282"/>
    </source>
</evidence>
<feature type="transmembrane region" description="Helical" evidence="2">
    <location>
        <begin position="928"/>
        <end position="946"/>
    </location>
</feature>
<dbReference type="PANTHER" id="PTHR34677:SF3">
    <property type="entry name" value="BACTERIAL IG-LIKE DOMAIN-CONTAINING PROTEIN"/>
    <property type="match status" value="1"/>
</dbReference>
<name>A0AAV0NH46_9ROSI</name>
<feature type="transmembrane region" description="Helical" evidence="2">
    <location>
        <begin position="733"/>
        <end position="751"/>
    </location>
</feature>
<sequence>MLVCPFFNSHLKSEEAIDSCKMGLFKLFVLCIAVIVAGELDSAQSVVTIHFHEAPSAVSRFSTAVFKYSIEGSDGRNACSSNGCFIACELDGQALRSCPADSTVLRNLTVNQKHTFLLNVTTQNGGRNSTSYSWFIDTIPPTATLSSEDSYTNAAKVTVDVTFSEACGLKCLNSSHCDVLIDGPGSINASSLRAVKPNLKYEVDIALSMGSMYGRVFIRMVNGSCTDKAGNPFTTSKNSAMIVRFGLLNHPPLDQLVTDVLISQFDLLSLLSLDRRPVVADLWMPVSSYVLKINGVPRTVLSTNKMEDLKIYLDFSNPIKNSTEEVLSALHVKSGSVSSVLSGHQGNRKFAFRLMNVSRTEIIVIELETSLIIGRTGTPTSPVSPLTILYDTEDPAVGLSSDLQNVTKASRINFVAEFTKPVFGFDPSMVEVHGGKIARQVQMKFKELSRALYSLTVIVEAEKTLSVSVLAGKVSDISGNQNLASNRVQLKHYSTPAVSTALQSFITAGVLATSLAVACLSLSYANIGIISALLTGETKFVAPSPSTNLHGMFGHLQVFVMSDWFSPNHPIEYSETIKGLKWLIPRGKLSWRKDSTLTWTNHFHMTSGIKGFMAVGLPMLPVGEHKHQGNFTSYDGLCGKAVSSRSAQYGQPLNSAEYFTYFLRGEPLSASNVVKKLENNKGWEDMEMNLFWLAAIAGSLLALHISIFLLLRWRTGSTTSVNFGMVSFPRFEILLLIVMLPCISQSAAFVVKGGTIGGMITGALLLVIPAAFILSVLLFLLVAILPGKFVQYKEIKYTIVREAWYEKLWFFIISRPVMGKWVYREGSTSSLLQNFRSLFENQKGPPFFIFVDKTDQSTVPKWSEGGQSGGIGRMRAISSNDSNEEELKVPGPVRCLGYARSSYLVLDLIRRVSLGVISGAATTSKDHWMHNLIALAITMTQFVYLSSLKPFIKRSVHAVESISLLCEAAIFSISMAVTTKKPDPTEATVLGYVMVALLLLTAIAHITNEWYGLVSWLVRLSWTPRFMARGLILPFLPRKQWSSIVLPSSSQPKTGLSSVPQLSPDTDVPPPRGNSFRAMSATVVPMASPDNAGGRGETEAMVEERSELRKLRELAKASFSGEGGKRRSRDRARDSACKAEAEGDASSSSMR</sequence>
<feature type="transmembrane region" description="Helical" evidence="2">
    <location>
        <begin position="989"/>
        <end position="1011"/>
    </location>
</feature>
<feature type="compositionally biased region" description="Basic and acidic residues" evidence="1">
    <location>
        <begin position="1096"/>
        <end position="1115"/>
    </location>
</feature>
<accession>A0AAV0NH46</accession>
<feature type="region of interest" description="Disordered" evidence="1">
    <location>
        <begin position="1049"/>
        <end position="1151"/>
    </location>
</feature>
<keyword evidence="2" id="KW-0472">Membrane</keyword>
<feature type="compositionally biased region" description="Polar residues" evidence="1">
    <location>
        <begin position="1049"/>
        <end position="1064"/>
    </location>
</feature>
<keyword evidence="2" id="KW-1133">Transmembrane helix</keyword>
<keyword evidence="2" id="KW-0812">Transmembrane</keyword>
<feature type="compositionally biased region" description="Basic and acidic residues" evidence="1">
    <location>
        <begin position="1131"/>
        <end position="1141"/>
    </location>
</feature>
<feature type="transmembrane region" description="Helical" evidence="2">
    <location>
        <begin position="690"/>
        <end position="713"/>
    </location>
</feature>
<evidence type="ECO:0000313" key="3">
    <source>
        <dbReference type="EMBL" id="CAI0457733.1"/>
    </source>
</evidence>
<dbReference type="EMBL" id="CAMGYJ010000008">
    <property type="protein sequence ID" value="CAI0457733.1"/>
    <property type="molecule type" value="Genomic_DNA"/>
</dbReference>
<comment type="caution">
    <text evidence="3">The sequence shown here is derived from an EMBL/GenBank/DDBJ whole genome shotgun (WGS) entry which is preliminary data.</text>
</comment>
<organism evidence="3 4">
    <name type="scientific">Linum tenue</name>
    <dbReference type="NCBI Taxonomy" id="586396"/>
    <lineage>
        <taxon>Eukaryota</taxon>
        <taxon>Viridiplantae</taxon>
        <taxon>Streptophyta</taxon>
        <taxon>Embryophyta</taxon>
        <taxon>Tracheophyta</taxon>
        <taxon>Spermatophyta</taxon>
        <taxon>Magnoliopsida</taxon>
        <taxon>eudicotyledons</taxon>
        <taxon>Gunneridae</taxon>
        <taxon>Pentapetalae</taxon>
        <taxon>rosids</taxon>
        <taxon>fabids</taxon>
        <taxon>Malpighiales</taxon>
        <taxon>Linaceae</taxon>
        <taxon>Linum</taxon>
    </lineage>
</organism>
<gene>
    <name evidence="3" type="ORF">LITE_LOCUS33248</name>
</gene>
<feature type="transmembrane region" description="Helical" evidence="2">
    <location>
        <begin position="763"/>
        <end position="785"/>
    </location>
</feature>
<dbReference type="Proteomes" id="UP001154282">
    <property type="component" value="Unassembled WGS sequence"/>
</dbReference>
<dbReference type="PANTHER" id="PTHR34677">
    <property type="match status" value="1"/>
</dbReference>
<proteinExistence type="predicted"/>